<dbReference type="InterPro" id="IPR003439">
    <property type="entry name" value="ABC_transporter-like_ATP-bd"/>
</dbReference>
<comment type="similarity">
    <text evidence="1">Belongs to the ABC transporter superfamily.</text>
</comment>
<protein>
    <submittedName>
        <fullName evidence="6">Putative ABC transporter ATP-binding protein YxlF</fullName>
        <ecNumber evidence="6">3.6.3.-</ecNumber>
    </submittedName>
</protein>
<evidence type="ECO:0000313" key="7">
    <source>
        <dbReference type="Proteomes" id="UP000317835"/>
    </source>
</evidence>
<dbReference type="PANTHER" id="PTHR43335:SF4">
    <property type="entry name" value="ABC TRANSPORTER, ATP-BINDING PROTEIN"/>
    <property type="match status" value="1"/>
</dbReference>
<evidence type="ECO:0000256" key="2">
    <source>
        <dbReference type="ARBA" id="ARBA00022448"/>
    </source>
</evidence>
<keyword evidence="3" id="KW-0547">Nucleotide-binding</keyword>
<dbReference type="Gene3D" id="3.40.50.300">
    <property type="entry name" value="P-loop containing nucleotide triphosphate hydrolases"/>
    <property type="match status" value="1"/>
</dbReference>
<dbReference type="CDD" id="cd03230">
    <property type="entry name" value="ABC_DR_subfamily_A"/>
    <property type="match status" value="1"/>
</dbReference>
<dbReference type="Pfam" id="PF00005">
    <property type="entry name" value="ABC_tran"/>
    <property type="match status" value="1"/>
</dbReference>
<feature type="domain" description="ABC transporter" evidence="5">
    <location>
        <begin position="22"/>
        <end position="251"/>
    </location>
</feature>
<reference evidence="6 7" key="1">
    <citation type="submission" date="2019-02" db="EMBL/GenBank/DDBJ databases">
        <title>Deep-cultivation of Planctomycetes and their phenomic and genomic characterization uncovers novel biology.</title>
        <authorList>
            <person name="Wiegand S."/>
            <person name="Jogler M."/>
            <person name="Boedeker C."/>
            <person name="Pinto D."/>
            <person name="Vollmers J."/>
            <person name="Rivas-Marin E."/>
            <person name="Kohn T."/>
            <person name="Peeters S.H."/>
            <person name="Heuer A."/>
            <person name="Rast P."/>
            <person name="Oberbeckmann S."/>
            <person name="Bunk B."/>
            <person name="Jeske O."/>
            <person name="Meyerdierks A."/>
            <person name="Storesund J.E."/>
            <person name="Kallscheuer N."/>
            <person name="Luecker S."/>
            <person name="Lage O.M."/>
            <person name="Pohl T."/>
            <person name="Merkel B.J."/>
            <person name="Hornburger P."/>
            <person name="Mueller R.-W."/>
            <person name="Bruemmer F."/>
            <person name="Labrenz M."/>
            <person name="Spormann A.M."/>
            <person name="Op den Camp H."/>
            <person name="Overmann J."/>
            <person name="Amann R."/>
            <person name="Jetten M.S.M."/>
            <person name="Mascher T."/>
            <person name="Medema M.H."/>
            <person name="Devos D.P."/>
            <person name="Kaster A.-K."/>
            <person name="Ovreas L."/>
            <person name="Rohde M."/>
            <person name="Galperin M.Y."/>
            <person name="Jogler C."/>
        </authorList>
    </citation>
    <scope>NUCLEOTIDE SEQUENCE [LARGE SCALE GENOMIC DNA]</scope>
    <source>
        <strain evidence="6 7">ElP</strain>
    </source>
</reference>
<dbReference type="PROSITE" id="PS50893">
    <property type="entry name" value="ABC_TRANSPORTER_2"/>
    <property type="match status" value="1"/>
</dbReference>
<dbReference type="KEGG" id="tpla:ElP_24600"/>
<gene>
    <name evidence="6" type="primary">yxlF_3</name>
    <name evidence="6" type="ORF">ElP_24600</name>
</gene>
<dbReference type="GO" id="GO:0016887">
    <property type="term" value="F:ATP hydrolysis activity"/>
    <property type="evidence" value="ECO:0007669"/>
    <property type="project" value="InterPro"/>
</dbReference>
<proteinExistence type="inferred from homology"/>
<dbReference type="Proteomes" id="UP000317835">
    <property type="component" value="Chromosome"/>
</dbReference>
<dbReference type="AlphaFoldDB" id="A0A518H156"/>
<accession>A0A518H156</accession>
<dbReference type="SMART" id="SM00382">
    <property type="entry name" value="AAA"/>
    <property type="match status" value="1"/>
</dbReference>
<dbReference type="SUPFAM" id="SSF52540">
    <property type="entry name" value="P-loop containing nucleoside triphosphate hydrolases"/>
    <property type="match status" value="1"/>
</dbReference>
<keyword evidence="2" id="KW-0813">Transport</keyword>
<dbReference type="EMBL" id="CP036426">
    <property type="protein sequence ID" value="QDV34570.1"/>
    <property type="molecule type" value="Genomic_DNA"/>
</dbReference>
<evidence type="ECO:0000256" key="3">
    <source>
        <dbReference type="ARBA" id="ARBA00022741"/>
    </source>
</evidence>
<sequence length="348" mass="37473">MATAAIGRRHVFNGGIPGPGMIDVEQLSKRYGSVRAVEGVSFSVGRGEVVGFLGPNGAGKSTTMRMLTTYLMPTSGRARVAGLDVLDEPREVRRKVGYLPEVVPIYPEMRVREFLRYRSKLKDVPGSRRRAAIDDAIEMTGLADVAHRVTGNLSKGYKQRVGLADALLSDPDVLILDEPTAGLDPIQIGEVRELIRELGRRHTILLSTHILPEVEAVCGRVIIIASGRIALDEPLDRLRAGRAVEVEVRGPIDSVRGVLETTPGAGGVRKIAVEGAAAGDPGVCGFEVRSKDESAVEALRELIAARVVQNGWALRRLDLSRSTLEERFVRAVRDAVVVDHGGNSGEAA</sequence>
<evidence type="ECO:0000259" key="5">
    <source>
        <dbReference type="PROSITE" id="PS50893"/>
    </source>
</evidence>
<dbReference type="InterPro" id="IPR027417">
    <property type="entry name" value="P-loop_NTPase"/>
</dbReference>
<name>A0A518H156_9BACT</name>
<keyword evidence="4 6" id="KW-0067">ATP-binding</keyword>
<organism evidence="6 7">
    <name type="scientific">Tautonia plasticadhaerens</name>
    <dbReference type="NCBI Taxonomy" id="2527974"/>
    <lineage>
        <taxon>Bacteria</taxon>
        <taxon>Pseudomonadati</taxon>
        <taxon>Planctomycetota</taxon>
        <taxon>Planctomycetia</taxon>
        <taxon>Isosphaerales</taxon>
        <taxon>Isosphaeraceae</taxon>
        <taxon>Tautonia</taxon>
    </lineage>
</organism>
<keyword evidence="7" id="KW-1185">Reference proteome</keyword>
<dbReference type="InterPro" id="IPR003593">
    <property type="entry name" value="AAA+_ATPase"/>
</dbReference>
<evidence type="ECO:0000256" key="4">
    <source>
        <dbReference type="ARBA" id="ARBA00022840"/>
    </source>
</evidence>
<evidence type="ECO:0000256" key="1">
    <source>
        <dbReference type="ARBA" id="ARBA00005417"/>
    </source>
</evidence>
<keyword evidence="6" id="KW-0378">Hydrolase</keyword>
<evidence type="ECO:0000313" key="6">
    <source>
        <dbReference type="EMBL" id="QDV34570.1"/>
    </source>
</evidence>
<dbReference type="EC" id="3.6.3.-" evidence="6"/>
<dbReference type="PANTHER" id="PTHR43335">
    <property type="entry name" value="ABC TRANSPORTER, ATP-BINDING PROTEIN"/>
    <property type="match status" value="1"/>
</dbReference>
<dbReference type="GO" id="GO:0005524">
    <property type="term" value="F:ATP binding"/>
    <property type="evidence" value="ECO:0007669"/>
    <property type="project" value="UniProtKB-KW"/>
</dbReference>